<evidence type="ECO:0000256" key="4">
    <source>
        <dbReference type="ARBA" id="ARBA00022679"/>
    </source>
</evidence>
<evidence type="ECO:0000256" key="1">
    <source>
        <dbReference type="ARBA" id="ARBA00004606"/>
    </source>
</evidence>
<evidence type="ECO:0000256" key="8">
    <source>
        <dbReference type="ARBA" id="ARBA00023136"/>
    </source>
</evidence>
<comment type="subcellular location">
    <subcellularLocation>
        <location evidence="1">Membrane</location>
        <topology evidence="1">Single-pass type II membrane protein</topology>
    </subcellularLocation>
</comment>
<dbReference type="InterPro" id="IPR029044">
    <property type="entry name" value="Nucleotide-diphossugar_trans"/>
</dbReference>
<dbReference type="GO" id="GO:0016020">
    <property type="term" value="C:membrane"/>
    <property type="evidence" value="ECO:0007669"/>
    <property type="project" value="UniProtKB-SubCell"/>
</dbReference>
<feature type="transmembrane region" description="Helical" evidence="10">
    <location>
        <begin position="7"/>
        <end position="26"/>
    </location>
</feature>
<evidence type="ECO:0000256" key="7">
    <source>
        <dbReference type="ARBA" id="ARBA00022989"/>
    </source>
</evidence>
<dbReference type="Proteomes" id="UP000799439">
    <property type="component" value="Unassembled WGS sequence"/>
</dbReference>
<evidence type="ECO:0000256" key="10">
    <source>
        <dbReference type="SAM" id="Phobius"/>
    </source>
</evidence>
<proteinExistence type="inferred from homology"/>
<gene>
    <name evidence="11" type="ORF">K461DRAFT_278272</name>
</gene>
<keyword evidence="12" id="KW-1185">Reference proteome</keyword>
<sequence>MTVDRRFKILALVFFGVCIYQVYVIYHLGRVFTSVHTPDLFKSESSVTKVTISKPATTESTLAASTSSAQFALPTQLVEILSSNVTHKDFGYMAKQVSHLGELIEQRVDPTLLEMGARRLFPWWQPETLRYYPWMDPKSVEDRKTGIVMSVATKHVRYAAQCIAGLRYVLNSTLPIEVAFAGDADLTPHMQAFLQSVADDVTMVDLTKVFNNDLINLKGWDTKPFSILASRYQQTILMDADAAFFESPDNIFEEYPSLKETGTLYSFDRNKWVGQKVDRRQWLTNHLKTAGHAPSDFLNSSSIQWQGFVTEVQDSAIVMVDKGRPNIYLSMLFTSWMNTKGPRDEAYDKWYGDKETYWIANELLGVPYSFEAWSSARFGNDADAGSKPARATEAAQAKKCSIHMVHSNADASAPLWANGVFDYLDWTHWYLGTSVREAIHEAKTKLNFTSAVPVLETNITEQDKKTYKELIMNTQPLWDGSCKQHHPEEWKPLPASWLSRVDKMRAIAKNMTEKWEAANKHEKKDRLPPLVKRMVGSWMEAVDNEQKGNSV</sequence>
<keyword evidence="5 10" id="KW-0812">Transmembrane</keyword>
<reference evidence="11" key="1">
    <citation type="journal article" date="2020" name="Stud. Mycol.">
        <title>101 Dothideomycetes genomes: a test case for predicting lifestyles and emergence of pathogens.</title>
        <authorList>
            <person name="Haridas S."/>
            <person name="Albert R."/>
            <person name="Binder M."/>
            <person name="Bloem J."/>
            <person name="Labutti K."/>
            <person name="Salamov A."/>
            <person name="Andreopoulos B."/>
            <person name="Baker S."/>
            <person name="Barry K."/>
            <person name="Bills G."/>
            <person name="Bluhm B."/>
            <person name="Cannon C."/>
            <person name="Castanera R."/>
            <person name="Culley D."/>
            <person name="Daum C."/>
            <person name="Ezra D."/>
            <person name="Gonzalez J."/>
            <person name="Henrissat B."/>
            <person name="Kuo A."/>
            <person name="Liang C."/>
            <person name="Lipzen A."/>
            <person name="Lutzoni F."/>
            <person name="Magnuson J."/>
            <person name="Mondo S."/>
            <person name="Nolan M."/>
            <person name="Ohm R."/>
            <person name="Pangilinan J."/>
            <person name="Park H.-J."/>
            <person name="Ramirez L."/>
            <person name="Alfaro M."/>
            <person name="Sun H."/>
            <person name="Tritt A."/>
            <person name="Yoshinaga Y."/>
            <person name="Zwiers L.-H."/>
            <person name="Turgeon B."/>
            <person name="Goodwin S."/>
            <person name="Spatafora J."/>
            <person name="Crous P."/>
            <person name="Grigoriev I."/>
        </authorList>
    </citation>
    <scope>NUCLEOTIDE SEQUENCE</scope>
    <source>
        <strain evidence="11">CBS 260.36</strain>
    </source>
</reference>
<evidence type="ECO:0000313" key="11">
    <source>
        <dbReference type="EMBL" id="KAF2153464.1"/>
    </source>
</evidence>
<dbReference type="EMBL" id="ML996085">
    <property type="protein sequence ID" value="KAF2153464.1"/>
    <property type="molecule type" value="Genomic_DNA"/>
</dbReference>
<protein>
    <submittedName>
        <fullName evidence="11">Glycosyltransferase family 71 protein</fullName>
    </submittedName>
</protein>
<keyword evidence="4" id="KW-0808">Transferase</keyword>
<keyword evidence="6" id="KW-0735">Signal-anchor</keyword>
<name>A0A9P4MKT2_9PEZI</name>
<organism evidence="11 12">
    <name type="scientific">Myriangium duriaei CBS 260.36</name>
    <dbReference type="NCBI Taxonomy" id="1168546"/>
    <lineage>
        <taxon>Eukaryota</taxon>
        <taxon>Fungi</taxon>
        <taxon>Dikarya</taxon>
        <taxon>Ascomycota</taxon>
        <taxon>Pezizomycotina</taxon>
        <taxon>Dothideomycetes</taxon>
        <taxon>Dothideomycetidae</taxon>
        <taxon>Myriangiales</taxon>
        <taxon>Myriangiaceae</taxon>
        <taxon>Myriangium</taxon>
    </lineage>
</organism>
<dbReference type="PANTHER" id="PTHR31392:SF1">
    <property type="entry name" value="ALPHA-1,3-MANNOSYLTRANSFERASE MNN1-RELATED"/>
    <property type="match status" value="1"/>
</dbReference>
<evidence type="ECO:0000256" key="9">
    <source>
        <dbReference type="ARBA" id="ARBA00023180"/>
    </source>
</evidence>
<evidence type="ECO:0000313" key="12">
    <source>
        <dbReference type="Proteomes" id="UP000799439"/>
    </source>
</evidence>
<dbReference type="Pfam" id="PF11051">
    <property type="entry name" value="Mannosyl_trans3"/>
    <property type="match status" value="1"/>
</dbReference>
<keyword evidence="3" id="KW-0328">Glycosyltransferase</keyword>
<dbReference type="GO" id="GO:0000033">
    <property type="term" value="F:alpha-1,3-mannosyltransferase activity"/>
    <property type="evidence" value="ECO:0007669"/>
    <property type="project" value="TreeGrafter"/>
</dbReference>
<dbReference type="InterPro" id="IPR022751">
    <property type="entry name" value="Alpha_mannosyltransferase"/>
</dbReference>
<evidence type="ECO:0000256" key="2">
    <source>
        <dbReference type="ARBA" id="ARBA00009105"/>
    </source>
</evidence>
<dbReference type="OrthoDB" id="430354at2759"/>
<accession>A0A9P4MKT2</accession>
<dbReference type="PANTHER" id="PTHR31392">
    <property type="entry name" value="ALPHA-1,3-MANNOSYLTRANSFERASE MNN1-RELATED"/>
    <property type="match status" value="1"/>
</dbReference>
<evidence type="ECO:0000256" key="5">
    <source>
        <dbReference type="ARBA" id="ARBA00022692"/>
    </source>
</evidence>
<evidence type="ECO:0000256" key="3">
    <source>
        <dbReference type="ARBA" id="ARBA00022676"/>
    </source>
</evidence>
<dbReference type="GO" id="GO:0006493">
    <property type="term" value="P:protein O-linked glycosylation"/>
    <property type="evidence" value="ECO:0007669"/>
    <property type="project" value="TreeGrafter"/>
</dbReference>
<keyword evidence="7 10" id="KW-1133">Transmembrane helix</keyword>
<evidence type="ECO:0000256" key="6">
    <source>
        <dbReference type="ARBA" id="ARBA00022968"/>
    </source>
</evidence>
<comment type="similarity">
    <text evidence="2">Belongs to the MNN1/MNT family.</text>
</comment>
<dbReference type="SUPFAM" id="SSF53448">
    <property type="entry name" value="Nucleotide-diphospho-sugar transferases"/>
    <property type="match status" value="1"/>
</dbReference>
<keyword evidence="8 10" id="KW-0472">Membrane</keyword>
<comment type="caution">
    <text evidence="11">The sequence shown here is derived from an EMBL/GenBank/DDBJ whole genome shotgun (WGS) entry which is preliminary data.</text>
</comment>
<dbReference type="AlphaFoldDB" id="A0A9P4MKT2"/>
<keyword evidence="9" id="KW-0325">Glycoprotein</keyword>
<dbReference type="GO" id="GO:0005794">
    <property type="term" value="C:Golgi apparatus"/>
    <property type="evidence" value="ECO:0007669"/>
    <property type="project" value="TreeGrafter"/>
</dbReference>